<feature type="transmembrane region" description="Helical" evidence="6">
    <location>
        <begin position="20"/>
        <end position="51"/>
    </location>
</feature>
<feature type="transmembrane region" description="Helical" evidence="6">
    <location>
        <begin position="93"/>
        <end position="115"/>
    </location>
</feature>
<feature type="transmembrane region" description="Helical" evidence="6">
    <location>
        <begin position="63"/>
        <end position="87"/>
    </location>
</feature>
<proteinExistence type="predicted"/>
<keyword evidence="2" id="KW-1003">Cell membrane</keyword>
<dbReference type="Proteomes" id="UP000219453">
    <property type="component" value="Unassembled WGS sequence"/>
</dbReference>
<dbReference type="AlphaFoldDB" id="A0A285P410"/>
<evidence type="ECO:0000313" key="8">
    <source>
        <dbReference type="Proteomes" id="UP000219453"/>
    </source>
</evidence>
<comment type="subcellular location">
    <subcellularLocation>
        <location evidence="1">Membrane</location>
        <topology evidence="1">Multi-pass membrane protein</topology>
    </subcellularLocation>
</comment>
<keyword evidence="4 6" id="KW-1133">Transmembrane helix</keyword>
<dbReference type="InterPro" id="IPR051611">
    <property type="entry name" value="ECF_transporter_component"/>
</dbReference>
<feature type="transmembrane region" description="Helical" evidence="6">
    <location>
        <begin position="127"/>
        <end position="148"/>
    </location>
</feature>
<accession>A0A285P410</accession>
<dbReference type="RefSeq" id="WP_097009226.1">
    <property type="nucleotide sequence ID" value="NZ_OBEJ01000003.1"/>
</dbReference>
<dbReference type="InterPro" id="IPR003339">
    <property type="entry name" value="ABC/ECF_trnsptr_transmembrane"/>
</dbReference>
<evidence type="ECO:0000256" key="1">
    <source>
        <dbReference type="ARBA" id="ARBA00004141"/>
    </source>
</evidence>
<evidence type="ECO:0000256" key="2">
    <source>
        <dbReference type="ARBA" id="ARBA00022475"/>
    </source>
</evidence>
<keyword evidence="3 6" id="KW-0812">Transmembrane</keyword>
<organism evidence="7 8">
    <name type="scientific">Natronoarchaeum philippinense</name>
    <dbReference type="NCBI Taxonomy" id="558529"/>
    <lineage>
        <taxon>Archaea</taxon>
        <taxon>Methanobacteriati</taxon>
        <taxon>Methanobacteriota</taxon>
        <taxon>Stenosarchaea group</taxon>
        <taxon>Halobacteria</taxon>
        <taxon>Halobacteriales</taxon>
        <taxon>Natronoarchaeaceae</taxon>
    </lineage>
</organism>
<sequence>MLTYEPGDTLAHRLDPRTKLAVQFCFAIAVFAHESPAALAVLTALAALAPVSAGIGPVRALSAFRFVLLLLAAAPVIAAATLGPPWFDLSNAAASALGSYRVVLVLLVSAAYVASTPARDSRTAIQWLVPGRLGVTLGVGVSLVFRFLPVLRADLRSIRDAIAARGGDRGSFVQRARRIGVRGVARTFRRADRLALALQARCFAWNPTLPTLSFGRRDLPVLALSVGLVLSALV</sequence>
<evidence type="ECO:0000256" key="3">
    <source>
        <dbReference type="ARBA" id="ARBA00022692"/>
    </source>
</evidence>
<dbReference type="OrthoDB" id="204634at2157"/>
<dbReference type="PANTHER" id="PTHR34857">
    <property type="entry name" value="SLL0384 PROTEIN"/>
    <property type="match status" value="1"/>
</dbReference>
<evidence type="ECO:0000256" key="5">
    <source>
        <dbReference type="ARBA" id="ARBA00023136"/>
    </source>
</evidence>
<dbReference type="CDD" id="cd16914">
    <property type="entry name" value="EcfT"/>
    <property type="match status" value="1"/>
</dbReference>
<dbReference type="GO" id="GO:0005886">
    <property type="term" value="C:plasma membrane"/>
    <property type="evidence" value="ECO:0007669"/>
    <property type="project" value="UniProtKB-ARBA"/>
</dbReference>
<dbReference type="EMBL" id="OBEJ01000003">
    <property type="protein sequence ID" value="SNZ14886.1"/>
    <property type="molecule type" value="Genomic_DNA"/>
</dbReference>
<dbReference type="Pfam" id="PF02361">
    <property type="entry name" value="CbiQ"/>
    <property type="match status" value="1"/>
</dbReference>
<protein>
    <submittedName>
        <fullName evidence="7">Biotin transport system permease protein</fullName>
    </submittedName>
</protein>
<evidence type="ECO:0000256" key="6">
    <source>
        <dbReference type="SAM" id="Phobius"/>
    </source>
</evidence>
<evidence type="ECO:0000313" key="7">
    <source>
        <dbReference type="EMBL" id="SNZ14886.1"/>
    </source>
</evidence>
<keyword evidence="5 6" id="KW-0472">Membrane</keyword>
<gene>
    <name evidence="7" type="ORF">SAMN06269185_2296</name>
</gene>
<keyword evidence="8" id="KW-1185">Reference proteome</keyword>
<dbReference type="PANTHER" id="PTHR34857:SF2">
    <property type="entry name" value="SLL0384 PROTEIN"/>
    <property type="match status" value="1"/>
</dbReference>
<reference evidence="7 8" key="1">
    <citation type="submission" date="2017-09" db="EMBL/GenBank/DDBJ databases">
        <authorList>
            <person name="Ehlers B."/>
            <person name="Leendertz F.H."/>
        </authorList>
    </citation>
    <scope>NUCLEOTIDE SEQUENCE [LARGE SCALE GENOMIC DNA]</scope>
    <source>
        <strain evidence="7 8">DSM 27208</strain>
    </source>
</reference>
<evidence type="ECO:0000256" key="4">
    <source>
        <dbReference type="ARBA" id="ARBA00022989"/>
    </source>
</evidence>
<name>A0A285P410_NATPI</name>